<proteinExistence type="predicted"/>
<feature type="compositionally biased region" description="Polar residues" evidence="1">
    <location>
        <begin position="34"/>
        <end position="51"/>
    </location>
</feature>
<dbReference type="OrthoDB" id="2296817at2"/>
<dbReference type="KEGG" id="lgn:ABM34_08760"/>
<protein>
    <submittedName>
        <fullName evidence="2">Uncharacterized protein</fullName>
    </submittedName>
</protein>
<dbReference type="PATRIC" id="fig|1007676.4.peg.1777"/>
<keyword evidence="3" id="KW-1185">Reference proteome</keyword>
<dbReference type="Proteomes" id="UP000036106">
    <property type="component" value="Chromosome"/>
</dbReference>
<feature type="region of interest" description="Disordered" evidence="1">
    <location>
        <begin position="172"/>
        <end position="191"/>
    </location>
</feature>
<reference evidence="3" key="1">
    <citation type="submission" date="2015-07" db="EMBL/GenBank/DDBJ databases">
        <title>Lactobacillus ginsenosidimutans/EMML 3141/ whole genome sequencing.</title>
        <authorList>
            <person name="Kim M.K."/>
            <person name="Im W.-T."/>
            <person name="Srinivasan S."/>
            <person name="Lee J.-J."/>
        </authorList>
    </citation>
    <scope>NUCLEOTIDE SEQUENCE [LARGE SCALE GENOMIC DNA]</scope>
    <source>
        <strain evidence="3">EMML 3041</strain>
    </source>
</reference>
<dbReference type="AlphaFoldDB" id="A0A0H4QI44"/>
<sequence length="344" mass="38592">MSKSAKIGLISFLLILAVFAGYFSYTSYSTTSVNHTSKTSQSNTSTANANTFHKPKKSKIHENEFFVDTNKPDRIIAVNPHGSKGVYQYRQQADGKIYPEFKFFNGSLQQVGGKLIVSPTNSKSPSESFVYEKQPDGNYKEQHTNETYMKYDGFAENNKPHKNGSAYQDTINEALDNPSDPSHGANNTEPFKTDDKYISYRLKNGDYYQPFTGTYYGKNWATFDYASFDPNDKSKLSDNSNRVMSYKQNNVTELSEDEIKVYKSDYNSNNTLFSTLGPNAGGHVVDPSKIESNEDWGYIDDRSTDEINLTYDSIKSSQVGQSEYMPELVQDSVPSGATVTSLVN</sequence>
<organism evidence="2 3">
    <name type="scientific">Companilactobacillus ginsenosidimutans</name>
    <dbReference type="NCBI Taxonomy" id="1007676"/>
    <lineage>
        <taxon>Bacteria</taxon>
        <taxon>Bacillati</taxon>
        <taxon>Bacillota</taxon>
        <taxon>Bacilli</taxon>
        <taxon>Lactobacillales</taxon>
        <taxon>Lactobacillaceae</taxon>
        <taxon>Companilactobacillus</taxon>
    </lineage>
</organism>
<evidence type="ECO:0000313" key="2">
    <source>
        <dbReference type="EMBL" id="AKP67612.1"/>
    </source>
</evidence>
<dbReference type="EMBL" id="CP012034">
    <property type="protein sequence ID" value="AKP67612.1"/>
    <property type="molecule type" value="Genomic_DNA"/>
</dbReference>
<feature type="region of interest" description="Disordered" evidence="1">
    <location>
        <begin position="34"/>
        <end position="53"/>
    </location>
</feature>
<evidence type="ECO:0000256" key="1">
    <source>
        <dbReference type="SAM" id="MobiDB-lite"/>
    </source>
</evidence>
<dbReference type="RefSeq" id="WP_048705062.1">
    <property type="nucleotide sequence ID" value="NZ_CP012034.1"/>
</dbReference>
<evidence type="ECO:0000313" key="3">
    <source>
        <dbReference type="Proteomes" id="UP000036106"/>
    </source>
</evidence>
<accession>A0A0H4QI44</accession>
<gene>
    <name evidence="2" type="ORF">ABM34_08760</name>
</gene>
<name>A0A0H4QI44_9LACO</name>